<keyword evidence="2" id="KW-1185">Reference proteome</keyword>
<organism evidence="1 2">
    <name type="scientific">Amycolatopsis dendrobii</name>
    <dbReference type="NCBI Taxonomy" id="2760662"/>
    <lineage>
        <taxon>Bacteria</taxon>
        <taxon>Bacillati</taxon>
        <taxon>Actinomycetota</taxon>
        <taxon>Actinomycetes</taxon>
        <taxon>Pseudonocardiales</taxon>
        <taxon>Pseudonocardiaceae</taxon>
        <taxon>Amycolatopsis</taxon>
    </lineage>
</organism>
<dbReference type="AlphaFoldDB" id="A0A7W3W1T6"/>
<dbReference type="RefSeq" id="WP_182894082.1">
    <property type="nucleotide sequence ID" value="NZ_JACGZW010000010.1"/>
</dbReference>
<evidence type="ECO:0000313" key="1">
    <source>
        <dbReference type="EMBL" id="MBB1157210.1"/>
    </source>
</evidence>
<evidence type="ECO:0000313" key="2">
    <source>
        <dbReference type="Proteomes" id="UP000526734"/>
    </source>
</evidence>
<dbReference type="EMBL" id="JACGZW010000010">
    <property type="protein sequence ID" value="MBB1157210.1"/>
    <property type="molecule type" value="Genomic_DNA"/>
</dbReference>
<dbReference type="Proteomes" id="UP000526734">
    <property type="component" value="Unassembled WGS sequence"/>
</dbReference>
<comment type="caution">
    <text evidence="1">The sequence shown here is derived from an EMBL/GenBank/DDBJ whole genome shotgun (WGS) entry which is preliminary data.</text>
</comment>
<gene>
    <name evidence="1" type="ORF">H4281_29035</name>
</gene>
<accession>A0A7W3W1T6</accession>
<name>A0A7W3W1T6_9PSEU</name>
<proteinExistence type="predicted"/>
<reference evidence="1 2" key="1">
    <citation type="submission" date="2020-08" db="EMBL/GenBank/DDBJ databases">
        <title>Amycolatopsis sp. nov. DR6-1 isolated from Dendrobium heterocarpum.</title>
        <authorList>
            <person name="Tedsree N."/>
            <person name="Kuncharoen N."/>
            <person name="Likhitwitayawuid K."/>
            <person name="Tanasupawat S."/>
        </authorList>
    </citation>
    <scope>NUCLEOTIDE SEQUENCE [LARGE SCALE GENOMIC DNA]</scope>
    <source>
        <strain evidence="1 2">DR6-1</strain>
    </source>
</reference>
<protein>
    <submittedName>
        <fullName evidence="1">Uncharacterized protein</fullName>
    </submittedName>
</protein>
<sequence>MSPPHWLRYTTLTWAERNFGFAVAAGHAGHVPVVSRAGNTHTYVAAKLEEIAAALPGLTGEPHPLAAVGAE</sequence>